<accession>A0ABQ7X9E5</accession>
<sequence>HWKHVQAIPIHCPRRKVKAFNLYLVWRLKNEERRCLRHGGFKRKSGMVRSIKWNKKMLWRQEDSNKSWRQSVGYGIGCSGLRTGCKEL</sequence>
<reference evidence="1 2" key="1">
    <citation type="submission" date="2021-05" db="EMBL/GenBank/DDBJ databases">
        <title>Genome Assembly of Synthetic Allotetraploid Brassica napus Reveals Homoeologous Exchanges between Subgenomes.</title>
        <authorList>
            <person name="Davis J.T."/>
        </authorList>
    </citation>
    <scope>NUCLEOTIDE SEQUENCE [LARGE SCALE GENOMIC DNA]</scope>
    <source>
        <strain evidence="2">cv. Da-Ae</strain>
        <tissue evidence="1">Seedling</tissue>
    </source>
</reference>
<evidence type="ECO:0000313" key="2">
    <source>
        <dbReference type="Proteomes" id="UP000824890"/>
    </source>
</evidence>
<feature type="non-terminal residue" evidence="1">
    <location>
        <position position="1"/>
    </location>
</feature>
<name>A0ABQ7X9E5_BRANA</name>
<organism evidence="1 2">
    <name type="scientific">Brassica napus</name>
    <name type="common">Rape</name>
    <dbReference type="NCBI Taxonomy" id="3708"/>
    <lineage>
        <taxon>Eukaryota</taxon>
        <taxon>Viridiplantae</taxon>
        <taxon>Streptophyta</taxon>
        <taxon>Embryophyta</taxon>
        <taxon>Tracheophyta</taxon>
        <taxon>Spermatophyta</taxon>
        <taxon>Magnoliopsida</taxon>
        <taxon>eudicotyledons</taxon>
        <taxon>Gunneridae</taxon>
        <taxon>Pentapetalae</taxon>
        <taxon>rosids</taxon>
        <taxon>malvids</taxon>
        <taxon>Brassicales</taxon>
        <taxon>Brassicaceae</taxon>
        <taxon>Brassiceae</taxon>
        <taxon>Brassica</taxon>
    </lineage>
</organism>
<proteinExistence type="predicted"/>
<dbReference type="Proteomes" id="UP000824890">
    <property type="component" value="Unassembled WGS sequence"/>
</dbReference>
<gene>
    <name evidence="1" type="ORF">HID58_093892</name>
</gene>
<dbReference type="EMBL" id="JAGKQM010001045">
    <property type="protein sequence ID" value="KAH0852574.1"/>
    <property type="molecule type" value="Genomic_DNA"/>
</dbReference>
<keyword evidence="2" id="KW-1185">Reference proteome</keyword>
<protein>
    <submittedName>
        <fullName evidence="1">Uncharacterized protein</fullName>
    </submittedName>
</protein>
<evidence type="ECO:0000313" key="1">
    <source>
        <dbReference type="EMBL" id="KAH0852574.1"/>
    </source>
</evidence>
<comment type="caution">
    <text evidence="1">The sequence shown here is derived from an EMBL/GenBank/DDBJ whole genome shotgun (WGS) entry which is preliminary data.</text>
</comment>